<dbReference type="SUPFAM" id="SSF47473">
    <property type="entry name" value="EF-hand"/>
    <property type="match status" value="1"/>
</dbReference>
<dbReference type="InterPro" id="IPR018247">
    <property type="entry name" value="EF_Hand_1_Ca_BS"/>
</dbReference>
<evidence type="ECO:0000256" key="1">
    <source>
        <dbReference type="ARBA" id="ARBA00022837"/>
    </source>
</evidence>
<dbReference type="EMBL" id="JAIWYP010000004">
    <property type="protein sequence ID" value="KAH3831715.1"/>
    <property type="molecule type" value="Genomic_DNA"/>
</dbReference>
<evidence type="ECO:0000313" key="3">
    <source>
        <dbReference type="EMBL" id="KAH3831715.1"/>
    </source>
</evidence>
<sequence length="51" mass="5730">MYDQDGNGSISREEMSNMLKVRGSRLIKGVKSLALFSFNHMCGARYQVTTT</sequence>
<dbReference type="Gene3D" id="1.10.238.10">
    <property type="entry name" value="EF-hand"/>
    <property type="match status" value="1"/>
</dbReference>
<feature type="domain" description="EF-hand" evidence="2">
    <location>
        <begin position="1"/>
        <end position="25"/>
    </location>
</feature>
<reference evidence="3" key="1">
    <citation type="journal article" date="2019" name="bioRxiv">
        <title>The Genome of the Zebra Mussel, Dreissena polymorpha: A Resource for Invasive Species Research.</title>
        <authorList>
            <person name="McCartney M.A."/>
            <person name="Auch B."/>
            <person name="Kono T."/>
            <person name="Mallez S."/>
            <person name="Zhang Y."/>
            <person name="Obille A."/>
            <person name="Becker A."/>
            <person name="Abrahante J.E."/>
            <person name="Garbe J."/>
            <person name="Badalamenti J.P."/>
            <person name="Herman A."/>
            <person name="Mangelson H."/>
            <person name="Liachko I."/>
            <person name="Sullivan S."/>
            <person name="Sone E.D."/>
            <person name="Koren S."/>
            <person name="Silverstein K.A.T."/>
            <person name="Beckman K.B."/>
            <person name="Gohl D.M."/>
        </authorList>
    </citation>
    <scope>NUCLEOTIDE SEQUENCE</scope>
    <source>
        <strain evidence="3">Duluth1</strain>
        <tissue evidence="3">Whole animal</tissue>
    </source>
</reference>
<keyword evidence="4" id="KW-1185">Reference proteome</keyword>
<dbReference type="PROSITE" id="PS50222">
    <property type="entry name" value="EF_HAND_2"/>
    <property type="match status" value="1"/>
</dbReference>
<accession>A0A9D4HB03</accession>
<comment type="caution">
    <text evidence="3">The sequence shown here is derived from an EMBL/GenBank/DDBJ whole genome shotgun (WGS) entry which is preliminary data.</text>
</comment>
<gene>
    <name evidence="3" type="ORF">DPMN_104985</name>
</gene>
<dbReference type="Proteomes" id="UP000828390">
    <property type="component" value="Unassembled WGS sequence"/>
</dbReference>
<keyword evidence="1" id="KW-0106">Calcium</keyword>
<evidence type="ECO:0000313" key="4">
    <source>
        <dbReference type="Proteomes" id="UP000828390"/>
    </source>
</evidence>
<dbReference type="InterPro" id="IPR002048">
    <property type="entry name" value="EF_hand_dom"/>
</dbReference>
<protein>
    <recommendedName>
        <fullName evidence="2">EF-hand domain-containing protein</fullName>
    </recommendedName>
</protein>
<proteinExistence type="predicted"/>
<dbReference type="GO" id="GO:0005509">
    <property type="term" value="F:calcium ion binding"/>
    <property type="evidence" value="ECO:0007669"/>
    <property type="project" value="InterPro"/>
</dbReference>
<reference evidence="3" key="2">
    <citation type="submission" date="2020-11" db="EMBL/GenBank/DDBJ databases">
        <authorList>
            <person name="McCartney M.A."/>
            <person name="Auch B."/>
            <person name="Kono T."/>
            <person name="Mallez S."/>
            <person name="Becker A."/>
            <person name="Gohl D.M."/>
            <person name="Silverstein K.A.T."/>
            <person name="Koren S."/>
            <person name="Bechman K.B."/>
            <person name="Herman A."/>
            <person name="Abrahante J.E."/>
            <person name="Garbe J."/>
        </authorList>
    </citation>
    <scope>NUCLEOTIDE SEQUENCE</scope>
    <source>
        <strain evidence="3">Duluth1</strain>
        <tissue evidence="3">Whole animal</tissue>
    </source>
</reference>
<name>A0A9D4HB03_DREPO</name>
<dbReference type="AlphaFoldDB" id="A0A9D4HB03"/>
<organism evidence="3 4">
    <name type="scientific">Dreissena polymorpha</name>
    <name type="common">Zebra mussel</name>
    <name type="synonym">Mytilus polymorpha</name>
    <dbReference type="NCBI Taxonomy" id="45954"/>
    <lineage>
        <taxon>Eukaryota</taxon>
        <taxon>Metazoa</taxon>
        <taxon>Spiralia</taxon>
        <taxon>Lophotrochozoa</taxon>
        <taxon>Mollusca</taxon>
        <taxon>Bivalvia</taxon>
        <taxon>Autobranchia</taxon>
        <taxon>Heteroconchia</taxon>
        <taxon>Euheterodonta</taxon>
        <taxon>Imparidentia</taxon>
        <taxon>Neoheterodontei</taxon>
        <taxon>Myida</taxon>
        <taxon>Dreissenoidea</taxon>
        <taxon>Dreissenidae</taxon>
        <taxon>Dreissena</taxon>
    </lineage>
</organism>
<evidence type="ECO:0000259" key="2">
    <source>
        <dbReference type="PROSITE" id="PS50222"/>
    </source>
</evidence>
<dbReference type="InterPro" id="IPR011992">
    <property type="entry name" value="EF-hand-dom_pair"/>
</dbReference>
<dbReference type="PROSITE" id="PS00018">
    <property type="entry name" value="EF_HAND_1"/>
    <property type="match status" value="1"/>
</dbReference>